<dbReference type="Gene3D" id="3.40.630.30">
    <property type="match status" value="1"/>
</dbReference>
<feature type="domain" description="N-acetyltransferase" evidence="1">
    <location>
        <begin position="5"/>
        <end position="152"/>
    </location>
</feature>
<dbReference type="PROSITE" id="PS51186">
    <property type="entry name" value="GNAT"/>
    <property type="match status" value="1"/>
</dbReference>
<protein>
    <submittedName>
        <fullName evidence="2">Protein N-acetyltransferase, RimJ/RimL family</fullName>
    </submittedName>
</protein>
<sequence>MEGLLEFKRFSIDDINILYNWANDPETRMNSFHSDKIVYDEHVKWCETRLDVDNIAIYIVYKNDIPVGQLRLEYVDKKAYISYSVDKRYRGIGLGKKIIESIEKNELYKGHHIIELIGEVKEDNLASQKVFEYCLYTKYSKNNRIVFVKRLIK</sequence>
<dbReference type="RefSeq" id="WP_073289522.1">
    <property type="nucleotide sequence ID" value="NZ_FRCP01000017.1"/>
</dbReference>
<accession>A0A1M7LN11</accession>
<organism evidence="2 3">
    <name type="scientific">Anaerosporobacter mobilis DSM 15930</name>
    <dbReference type="NCBI Taxonomy" id="1120996"/>
    <lineage>
        <taxon>Bacteria</taxon>
        <taxon>Bacillati</taxon>
        <taxon>Bacillota</taxon>
        <taxon>Clostridia</taxon>
        <taxon>Lachnospirales</taxon>
        <taxon>Lachnospiraceae</taxon>
        <taxon>Anaerosporobacter</taxon>
    </lineage>
</organism>
<dbReference type="AlphaFoldDB" id="A0A1M7LN11"/>
<dbReference type="STRING" id="1120996.SAMN02746066_03324"/>
<gene>
    <name evidence="2" type="ORF">SAMN02746066_03324</name>
</gene>
<name>A0A1M7LN11_9FIRM</name>
<proteinExistence type="predicted"/>
<dbReference type="InterPro" id="IPR000182">
    <property type="entry name" value="GNAT_dom"/>
</dbReference>
<dbReference type="Pfam" id="PF00583">
    <property type="entry name" value="Acetyltransf_1"/>
    <property type="match status" value="1"/>
</dbReference>
<dbReference type="EMBL" id="FRCP01000017">
    <property type="protein sequence ID" value="SHM79606.1"/>
    <property type="molecule type" value="Genomic_DNA"/>
</dbReference>
<dbReference type="SUPFAM" id="SSF55729">
    <property type="entry name" value="Acyl-CoA N-acyltransferases (Nat)"/>
    <property type="match status" value="1"/>
</dbReference>
<evidence type="ECO:0000313" key="3">
    <source>
        <dbReference type="Proteomes" id="UP000184038"/>
    </source>
</evidence>
<keyword evidence="2" id="KW-0808">Transferase</keyword>
<reference evidence="2 3" key="1">
    <citation type="submission" date="2016-11" db="EMBL/GenBank/DDBJ databases">
        <authorList>
            <person name="Jaros S."/>
            <person name="Januszkiewicz K."/>
            <person name="Wedrychowicz H."/>
        </authorList>
    </citation>
    <scope>NUCLEOTIDE SEQUENCE [LARGE SCALE GENOMIC DNA]</scope>
    <source>
        <strain evidence="2 3">DSM 15930</strain>
    </source>
</reference>
<dbReference type="GO" id="GO:0016747">
    <property type="term" value="F:acyltransferase activity, transferring groups other than amino-acyl groups"/>
    <property type="evidence" value="ECO:0007669"/>
    <property type="project" value="InterPro"/>
</dbReference>
<evidence type="ECO:0000259" key="1">
    <source>
        <dbReference type="PROSITE" id="PS51186"/>
    </source>
</evidence>
<dbReference type="CDD" id="cd04301">
    <property type="entry name" value="NAT_SF"/>
    <property type="match status" value="1"/>
</dbReference>
<dbReference type="InterPro" id="IPR016181">
    <property type="entry name" value="Acyl_CoA_acyltransferase"/>
</dbReference>
<keyword evidence="3" id="KW-1185">Reference proteome</keyword>
<dbReference type="Proteomes" id="UP000184038">
    <property type="component" value="Unassembled WGS sequence"/>
</dbReference>
<evidence type="ECO:0000313" key="2">
    <source>
        <dbReference type="EMBL" id="SHM79606.1"/>
    </source>
</evidence>